<organism evidence="2 3">
    <name type="scientific">Cytospora paraplurivora</name>
    <dbReference type="NCBI Taxonomy" id="2898453"/>
    <lineage>
        <taxon>Eukaryota</taxon>
        <taxon>Fungi</taxon>
        <taxon>Dikarya</taxon>
        <taxon>Ascomycota</taxon>
        <taxon>Pezizomycotina</taxon>
        <taxon>Sordariomycetes</taxon>
        <taxon>Sordariomycetidae</taxon>
        <taxon>Diaporthales</taxon>
        <taxon>Cytosporaceae</taxon>
        <taxon>Cytospora</taxon>
    </lineage>
</organism>
<evidence type="ECO:0000313" key="3">
    <source>
        <dbReference type="Proteomes" id="UP001320245"/>
    </source>
</evidence>
<proteinExistence type="predicted"/>
<evidence type="ECO:0000313" key="2">
    <source>
        <dbReference type="EMBL" id="KAK7748741.1"/>
    </source>
</evidence>
<reference evidence="2 3" key="1">
    <citation type="journal article" date="2023" name="PLoS ONE">
        <title>Cytospora paraplurivora sp. nov. isolated from orchards with fruit tree decline syndrome in Ontario, Canada.</title>
        <authorList>
            <person name="Ilyukhin E."/>
            <person name="Nguyen H.D.T."/>
            <person name="Castle A.J."/>
            <person name="Ellouze W."/>
        </authorList>
    </citation>
    <scope>NUCLEOTIDE SEQUENCE [LARGE SCALE GENOMIC DNA]</scope>
    <source>
        <strain evidence="2 3">FDS-564</strain>
    </source>
</reference>
<keyword evidence="3" id="KW-1185">Reference proteome</keyword>
<protein>
    <submittedName>
        <fullName evidence="2">Uncharacterized protein</fullName>
    </submittedName>
</protein>
<feature type="compositionally biased region" description="Low complexity" evidence="1">
    <location>
        <begin position="28"/>
        <end position="38"/>
    </location>
</feature>
<dbReference type="Proteomes" id="UP001320245">
    <property type="component" value="Unassembled WGS sequence"/>
</dbReference>
<gene>
    <name evidence="2" type="ORF">SLS53_000764</name>
</gene>
<name>A0AAN9UKI2_9PEZI</name>
<dbReference type="EMBL" id="JAJSPL020000002">
    <property type="protein sequence ID" value="KAK7748741.1"/>
    <property type="molecule type" value="Genomic_DNA"/>
</dbReference>
<feature type="region of interest" description="Disordered" evidence="1">
    <location>
        <begin position="1"/>
        <end position="112"/>
    </location>
</feature>
<feature type="compositionally biased region" description="Polar residues" evidence="1">
    <location>
        <begin position="74"/>
        <end position="84"/>
    </location>
</feature>
<accession>A0AAN9UKI2</accession>
<sequence length="134" mass="14524">MAKNSTSNDNSSFSRDNNNSHTGEMARNNNDNNNSFRSAGRRSSRRNNRSNTADSSGLGDNFFLAQLPGRDRSGSSASQSTYNSFLHDDDKSATSRSSSQARPYDNLGAPELSQSQRMILQEIGAALTLPSEGI</sequence>
<dbReference type="AlphaFoldDB" id="A0AAN9UKI2"/>
<evidence type="ECO:0000256" key="1">
    <source>
        <dbReference type="SAM" id="MobiDB-lite"/>
    </source>
</evidence>
<feature type="compositionally biased region" description="Low complexity" evidence="1">
    <location>
        <begin position="1"/>
        <end position="20"/>
    </location>
</feature>
<comment type="caution">
    <text evidence="2">The sequence shown here is derived from an EMBL/GenBank/DDBJ whole genome shotgun (WGS) entry which is preliminary data.</text>
</comment>
<feature type="compositionally biased region" description="Basic residues" evidence="1">
    <location>
        <begin position="39"/>
        <end position="48"/>
    </location>
</feature>